<proteinExistence type="predicted"/>
<dbReference type="EMBL" id="CADCWG010000163">
    <property type="protein sequence ID" value="CAA9560904.1"/>
    <property type="molecule type" value="Genomic_DNA"/>
</dbReference>
<dbReference type="SUPFAM" id="SSF46785">
    <property type="entry name" value="Winged helix' DNA-binding domain"/>
    <property type="match status" value="1"/>
</dbReference>
<organism evidence="1">
    <name type="scientific">uncultured Thermomicrobiales bacterium</name>
    <dbReference type="NCBI Taxonomy" id="1645740"/>
    <lineage>
        <taxon>Bacteria</taxon>
        <taxon>Pseudomonadati</taxon>
        <taxon>Thermomicrobiota</taxon>
        <taxon>Thermomicrobia</taxon>
        <taxon>Thermomicrobiales</taxon>
        <taxon>environmental samples</taxon>
    </lineage>
</organism>
<evidence type="ECO:0000313" key="1">
    <source>
        <dbReference type="EMBL" id="CAA9560904.1"/>
    </source>
</evidence>
<accession>A0A6J4UW40</accession>
<dbReference type="InterPro" id="IPR036390">
    <property type="entry name" value="WH_DNA-bd_sf"/>
</dbReference>
<evidence type="ECO:0008006" key="2">
    <source>
        <dbReference type="Google" id="ProtNLM"/>
    </source>
</evidence>
<dbReference type="InterPro" id="IPR036388">
    <property type="entry name" value="WH-like_DNA-bd_sf"/>
</dbReference>
<gene>
    <name evidence="1" type="ORF">AVDCRST_MAG49-2562</name>
</gene>
<name>A0A6J4UW40_9BACT</name>
<sequence length="225" mass="24597">METRSETPASGASPALASLPESRRRILELLKRAGEADAEVVASGLGMTPAGARQLLAALAADGLVAHRRLADGRGRPRHLHALTAAGDALFPRNYVDLTNELLEYVDDEDPALVGRIFDRRARRRLDRGRERLAGIDDFGAKVASVARILDEDGYLADFERRDDGSYLIREHNCAVLGVALKYRHACSSELEFLQALLPEAEVTRVAHRIAGGHVCAYEVRPRPA</sequence>
<dbReference type="AlphaFoldDB" id="A0A6J4UW40"/>
<protein>
    <recommendedName>
        <fullName evidence="2">Iron-sulfur cluster regulator SufR</fullName>
    </recommendedName>
</protein>
<dbReference type="Gene3D" id="1.10.10.10">
    <property type="entry name" value="Winged helix-like DNA-binding domain superfamily/Winged helix DNA-binding domain"/>
    <property type="match status" value="1"/>
</dbReference>
<reference evidence="1" key="1">
    <citation type="submission" date="2020-02" db="EMBL/GenBank/DDBJ databases">
        <authorList>
            <person name="Meier V. D."/>
        </authorList>
    </citation>
    <scope>NUCLEOTIDE SEQUENCE</scope>
    <source>
        <strain evidence="1">AVDCRST_MAG49</strain>
    </source>
</reference>